<evidence type="ECO:0000256" key="3">
    <source>
        <dbReference type="ARBA" id="ARBA00022679"/>
    </source>
</evidence>
<dbReference type="GO" id="GO:0008170">
    <property type="term" value="F:N-methyltransferase activity"/>
    <property type="evidence" value="ECO:0007669"/>
    <property type="project" value="InterPro"/>
</dbReference>
<dbReference type="Pfam" id="PF13489">
    <property type="entry name" value="Methyltransf_23"/>
    <property type="match status" value="3"/>
</dbReference>
<feature type="non-terminal residue" evidence="5">
    <location>
        <position position="1"/>
    </location>
</feature>
<evidence type="ECO:0008006" key="7">
    <source>
        <dbReference type="Google" id="ProtNLM"/>
    </source>
</evidence>
<dbReference type="EMBL" id="JAAKFY010000018">
    <property type="protein sequence ID" value="KAF3842947.1"/>
    <property type="molecule type" value="Genomic_DNA"/>
</dbReference>
<evidence type="ECO:0000256" key="2">
    <source>
        <dbReference type="ARBA" id="ARBA00022603"/>
    </source>
</evidence>
<dbReference type="FunFam" id="3.40.50.150:FF:000118">
    <property type="entry name" value="Histamine N-methyltransferase"/>
    <property type="match status" value="3"/>
</dbReference>
<evidence type="ECO:0000313" key="5">
    <source>
        <dbReference type="EMBL" id="KAF3842947.1"/>
    </source>
</evidence>
<gene>
    <name evidence="5" type="ORF">F7725_001796</name>
</gene>
<comment type="caution">
    <text evidence="5">The sequence shown here is derived from an EMBL/GenBank/DDBJ whole genome shotgun (WGS) entry which is preliminary data.</text>
</comment>
<dbReference type="InterPro" id="IPR016673">
    <property type="entry name" value="HHMT-like"/>
</dbReference>
<evidence type="ECO:0000313" key="6">
    <source>
        <dbReference type="Proteomes" id="UP000518266"/>
    </source>
</evidence>
<dbReference type="SUPFAM" id="SSF53335">
    <property type="entry name" value="S-adenosyl-L-methionine-dependent methyltransferases"/>
    <property type="match status" value="3"/>
</dbReference>
<dbReference type="PROSITE" id="PS51597">
    <property type="entry name" value="SAM_HNMT"/>
    <property type="match status" value="1"/>
</dbReference>
<sequence>MHDILFAMASPLKSLVIDDNRYQKSFQLFWSAPPSISVCRTSSTTCCQIYWPGEIDLEMLSQLHLKHPGVTVDNEVVEPSSTQYISTKKPNLDYIKCTWNKMTSSEFEEQWRVKKMTKKADFIHMIQMLYYVKDPGATIEFFQSLLNKKGKLLISLVSEISQCVTTGDMKSFLDSKGVSYQSYELPSQMDITECFTEGDEKGELLLDFLTEVLDFSNTALLSSKPVSWSYCSTQTAASSPTAKLSLTTTLGFERYFPRVADIEDFDWIRDPFHQESSTEKLTMKEREECAELREMDTQMLTLLQSTFPAVQITADIVEGTLVAKTANLQNISFAWHLMNSEDYERQVKAKGDMKTFDFIHMIQMIYYVDNLADTIKFYHSLLKNNGRLMIIVAATNCGSHTLWKAYKKELWVDSITDWRSSEEVIACLKSLGLKYEEHAIPNAFDISECFNPNSQIGEHLLNFITSKDHFYQSFTPEIRAGMLDVLRTKCSTEKEGGFIPQELRNTCFLRTAFGRGKLCSFKVGNNSLSVLLSCTLKESVMAAEAKQTCYEGSCVQSFQFYLEHSGEHEAIMQCVHNVLPGEFQRIGAGKSSLDVLGVGSGGDGLQMLTLLQSTFPAVPISADIVEGSSKLTDNFKASVAKIANLQKIPFGWHIMHSEDYEKQVKAKGDVKKFDFIHMIQMIYYVDNLAGTIKFFQSLLKNNGRLMIIIEAANSGWDTLWKTYKKDLCVDAITEYRSSGEIIACLKSLGLKYDEHTIPNSFNVSECFTPSSQLGQRLLNFLTAKDHFDQSFTPEIRAGMLDLLRNKCSTEKDGKVLFNSTLKCILTFTLDPVVSYFMVSQTVGSERRIHDCKKWYYCEIYVFKEASLKTKRKNCRGENEGSQSFRGKATETRRLVERGSEEGNSERVMGISGERFNLIGQIQGYPQLCTSQMIYYVDNLADTIKFYHSLLKNNGRLMIIVEA</sequence>
<evidence type="ECO:0000256" key="1">
    <source>
        <dbReference type="ARBA" id="ARBA00011245"/>
    </source>
</evidence>
<dbReference type="GO" id="GO:0032259">
    <property type="term" value="P:methylation"/>
    <property type="evidence" value="ECO:0007669"/>
    <property type="project" value="UniProtKB-KW"/>
</dbReference>
<evidence type="ECO:0000256" key="4">
    <source>
        <dbReference type="ARBA" id="ARBA00022691"/>
    </source>
</evidence>
<dbReference type="AlphaFoldDB" id="A0A7J5Y2P8"/>
<comment type="subunit">
    <text evidence="1">Monomer.</text>
</comment>
<keyword evidence="3" id="KW-0808">Transferase</keyword>
<dbReference type="Gene3D" id="3.40.50.150">
    <property type="entry name" value="Vaccinia Virus protein VP39"/>
    <property type="match status" value="4"/>
</dbReference>
<keyword evidence="2" id="KW-0489">Methyltransferase</keyword>
<proteinExistence type="predicted"/>
<keyword evidence="4" id="KW-0949">S-adenosyl-L-methionine</keyword>
<accession>A0A7J5Y2P8</accession>
<dbReference type="OrthoDB" id="5984880at2759"/>
<keyword evidence="6" id="KW-1185">Reference proteome</keyword>
<dbReference type="Proteomes" id="UP000518266">
    <property type="component" value="Unassembled WGS sequence"/>
</dbReference>
<protein>
    <recommendedName>
        <fullName evidence="7">Histamine N-methyltransferase</fullName>
    </recommendedName>
</protein>
<organism evidence="5 6">
    <name type="scientific">Dissostichus mawsoni</name>
    <name type="common">Antarctic cod</name>
    <dbReference type="NCBI Taxonomy" id="36200"/>
    <lineage>
        <taxon>Eukaryota</taxon>
        <taxon>Metazoa</taxon>
        <taxon>Chordata</taxon>
        <taxon>Craniata</taxon>
        <taxon>Vertebrata</taxon>
        <taxon>Euteleostomi</taxon>
        <taxon>Actinopterygii</taxon>
        <taxon>Neopterygii</taxon>
        <taxon>Teleostei</taxon>
        <taxon>Neoteleostei</taxon>
        <taxon>Acanthomorphata</taxon>
        <taxon>Eupercaria</taxon>
        <taxon>Perciformes</taxon>
        <taxon>Notothenioidei</taxon>
        <taxon>Nototheniidae</taxon>
        <taxon>Dissostichus</taxon>
    </lineage>
</organism>
<dbReference type="InterPro" id="IPR029063">
    <property type="entry name" value="SAM-dependent_MTases_sf"/>
</dbReference>
<reference evidence="5 6" key="1">
    <citation type="submission" date="2020-03" db="EMBL/GenBank/DDBJ databases">
        <title>Dissostichus mawsoni Genome sequencing and assembly.</title>
        <authorList>
            <person name="Park H."/>
        </authorList>
    </citation>
    <scope>NUCLEOTIDE SEQUENCE [LARGE SCALE GENOMIC DNA]</scope>
    <source>
        <strain evidence="5">DM0001</strain>
        <tissue evidence="5">Muscle</tissue>
    </source>
</reference>
<name>A0A7J5Y2P8_DISMA</name>